<dbReference type="Pfam" id="PF10539">
    <property type="entry name" value="Dev_Cell_Death"/>
    <property type="match status" value="1"/>
</dbReference>
<dbReference type="PROSITE" id="PS51222">
    <property type="entry name" value="DCD"/>
    <property type="match status" value="1"/>
</dbReference>
<accession>A0AAN9IVL9</accession>
<evidence type="ECO:0000313" key="5">
    <source>
        <dbReference type="EMBL" id="KAK7287247.1"/>
    </source>
</evidence>
<reference evidence="5 6" key="1">
    <citation type="submission" date="2024-01" db="EMBL/GenBank/DDBJ databases">
        <title>The genomes of 5 underutilized Papilionoideae crops provide insights into root nodulation and disease resistanc.</title>
        <authorList>
            <person name="Yuan L."/>
        </authorList>
    </citation>
    <scope>NUCLEOTIDE SEQUENCE [LARGE SCALE GENOMIC DNA]</scope>
    <source>
        <strain evidence="5">ZHUSHIDOU_FW_LH</strain>
        <tissue evidence="5">Leaf</tissue>
    </source>
</reference>
<dbReference type="InterPro" id="IPR013989">
    <property type="entry name" value="Dev_and_cell_death_domain"/>
</dbReference>
<proteinExistence type="predicted"/>
<feature type="compositionally biased region" description="Polar residues" evidence="2">
    <location>
        <begin position="270"/>
        <end position="290"/>
    </location>
</feature>
<dbReference type="Gene3D" id="2.120.10.80">
    <property type="entry name" value="Kelch-type beta propeller"/>
    <property type="match status" value="2"/>
</dbReference>
<keyword evidence="3" id="KW-0472">Membrane</keyword>
<comment type="caution">
    <text evidence="5">The sequence shown here is derived from an EMBL/GenBank/DDBJ whole genome shotgun (WGS) entry which is preliminary data.</text>
</comment>
<dbReference type="SMART" id="SM00612">
    <property type="entry name" value="Kelch"/>
    <property type="match status" value="6"/>
</dbReference>
<keyword evidence="6" id="KW-1185">Reference proteome</keyword>
<feature type="coiled-coil region" evidence="1">
    <location>
        <begin position="406"/>
        <end position="433"/>
    </location>
</feature>
<evidence type="ECO:0000256" key="1">
    <source>
        <dbReference type="SAM" id="Coils"/>
    </source>
</evidence>
<organism evidence="5 6">
    <name type="scientific">Crotalaria pallida</name>
    <name type="common">Smooth rattlebox</name>
    <name type="synonym">Crotalaria striata</name>
    <dbReference type="NCBI Taxonomy" id="3830"/>
    <lineage>
        <taxon>Eukaryota</taxon>
        <taxon>Viridiplantae</taxon>
        <taxon>Streptophyta</taxon>
        <taxon>Embryophyta</taxon>
        <taxon>Tracheophyta</taxon>
        <taxon>Spermatophyta</taxon>
        <taxon>Magnoliopsida</taxon>
        <taxon>eudicotyledons</taxon>
        <taxon>Gunneridae</taxon>
        <taxon>Pentapetalae</taxon>
        <taxon>rosids</taxon>
        <taxon>fabids</taxon>
        <taxon>Fabales</taxon>
        <taxon>Fabaceae</taxon>
        <taxon>Papilionoideae</taxon>
        <taxon>50 kb inversion clade</taxon>
        <taxon>genistoids sensu lato</taxon>
        <taxon>core genistoids</taxon>
        <taxon>Crotalarieae</taxon>
        <taxon>Crotalaria</taxon>
    </lineage>
</organism>
<dbReference type="InterPro" id="IPR044832">
    <property type="entry name" value="NRP-like"/>
</dbReference>
<evidence type="ECO:0000256" key="2">
    <source>
        <dbReference type="SAM" id="MobiDB-lite"/>
    </source>
</evidence>
<feature type="region of interest" description="Disordered" evidence="2">
    <location>
        <begin position="270"/>
        <end position="300"/>
    </location>
</feature>
<evidence type="ECO:0000313" key="6">
    <source>
        <dbReference type="Proteomes" id="UP001372338"/>
    </source>
</evidence>
<feature type="domain" description="DCD" evidence="4">
    <location>
        <begin position="103"/>
        <end position="236"/>
    </location>
</feature>
<protein>
    <recommendedName>
        <fullName evidence="4">DCD domain-containing protein</fullName>
    </recommendedName>
</protein>
<dbReference type="InterPro" id="IPR015915">
    <property type="entry name" value="Kelch-typ_b-propeller"/>
</dbReference>
<sequence length="741" mass="82385">MKDERDPCNWGGGWRCFLFLSPFQFCVLSFLVSFFSFCLSLSLSPSLQPTHTISLSLSVDHSFLLHETMGTGQKKQTSHFSGTQPVIPNSATTTVCGRNLRKNQLGGVIFGTKNTTIKECLSKQLFGLPAQHFSYVKNIDPGLPLFLFNYSDRKLHGIFEAASSGKMFIDPYGWTDGGSARTQYPAQVQIRVRLQCQPLPEDKFRHSIQDNYYTHKHFWFELDYAQTSKLIALLTSLAIAPAKSAPQNMPKWTTISRYLPFNESLRVGEASTSKTVESQIEQSAHSSMRSDSTENDFSLDGDIQSLDTPIAVNEVKQDDKNLIIAKLKELDLNRENQIPSMPENVSGKPDANTVCSVEKGNLEAPAGLEKKEENLSTPSENQYNIGQLLQEIKELTAFKKIQTDRASYLEQKLMEAEMEIQYLKDRCALLESASNTPVTHVEKTYIKSSAELHLDPKDSLFLIGGFDGESWFKTMEMYSSSQNVIKSLTPMSTVRSYTTAAELNGEIYVFGGGNGHGWYDSVESYNPIHDKWTMCPSLNQKKGSLSGAALDSKIFAVGGGNGVDCFSDVEMLDLDIGRWIPTRSMLEKRFALAAVELNGALYATGGYDGSDYLSSCERFDPREHSWTKIPNMNTKRGCHSLVVLNEKLYALGGFDGNGMVSSVEVFDPRLGTWMMGEPMNRARGYAAAAVVKESIYVIGGVKVGEDIEDMVESYKEGQGWQETFTTAAVRRCFLSAIACSH</sequence>
<dbReference type="Proteomes" id="UP001372338">
    <property type="component" value="Unassembled WGS sequence"/>
</dbReference>
<feature type="transmembrane region" description="Helical" evidence="3">
    <location>
        <begin position="12"/>
        <end position="37"/>
    </location>
</feature>
<dbReference type="SUPFAM" id="SSF50965">
    <property type="entry name" value="Galactose oxidase, central domain"/>
    <property type="match status" value="1"/>
</dbReference>
<dbReference type="AlphaFoldDB" id="A0AAN9IVL9"/>
<name>A0AAN9IVL9_CROPI</name>
<dbReference type="GO" id="GO:0034976">
    <property type="term" value="P:response to endoplasmic reticulum stress"/>
    <property type="evidence" value="ECO:0007669"/>
    <property type="project" value="InterPro"/>
</dbReference>
<evidence type="ECO:0000259" key="4">
    <source>
        <dbReference type="PROSITE" id="PS51222"/>
    </source>
</evidence>
<keyword evidence="3" id="KW-0812">Transmembrane</keyword>
<evidence type="ECO:0000256" key="3">
    <source>
        <dbReference type="SAM" id="Phobius"/>
    </source>
</evidence>
<dbReference type="Pfam" id="PF01344">
    <property type="entry name" value="Kelch_1"/>
    <property type="match status" value="4"/>
</dbReference>
<dbReference type="InterPro" id="IPR011043">
    <property type="entry name" value="Gal_Oxase/kelch_b-propeller"/>
</dbReference>
<dbReference type="SMART" id="SM00767">
    <property type="entry name" value="DCD"/>
    <property type="match status" value="1"/>
</dbReference>
<keyword evidence="1" id="KW-0175">Coiled coil</keyword>
<dbReference type="PANTHER" id="PTHR46034">
    <property type="match status" value="1"/>
</dbReference>
<gene>
    <name evidence="5" type="ORF">RIF29_00419</name>
</gene>
<keyword evidence="3" id="KW-1133">Transmembrane helix</keyword>
<dbReference type="InterPro" id="IPR006652">
    <property type="entry name" value="Kelch_1"/>
</dbReference>
<dbReference type="PANTHER" id="PTHR46034:SF7">
    <property type="entry name" value="INFLUENZA VIRUS NS1A-BINDING PROTEIN"/>
    <property type="match status" value="1"/>
</dbReference>
<dbReference type="EMBL" id="JAYWIO010000001">
    <property type="protein sequence ID" value="KAK7287247.1"/>
    <property type="molecule type" value="Genomic_DNA"/>
</dbReference>